<dbReference type="AlphaFoldDB" id="G7VCE2"/>
<keyword evidence="1" id="KW-1133">Transmembrane helix</keyword>
<dbReference type="BioCyc" id="PSP1104324:GJSN-1101-MONOMER"/>
<evidence type="ECO:0000256" key="1">
    <source>
        <dbReference type="SAM" id="Phobius"/>
    </source>
</evidence>
<evidence type="ECO:0000313" key="2">
    <source>
        <dbReference type="EMBL" id="AET32562.1"/>
    </source>
</evidence>
<dbReference type="STRING" id="1104324.P186_1129"/>
<dbReference type="PANTHER" id="PTHR41983">
    <property type="entry name" value="SHORT-CHAIN FATTY ACID TRANSPORTER-RELATED"/>
    <property type="match status" value="1"/>
</dbReference>
<accession>G7VCE2</accession>
<keyword evidence="1" id="KW-0472">Membrane</keyword>
<dbReference type="KEGG" id="pyr:P186_1129"/>
<name>G7VCE2_9CREN</name>
<proteinExistence type="predicted"/>
<organism evidence="2 3">
    <name type="scientific">Pyrobaculum ferrireducens</name>
    <dbReference type="NCBI Taxonomy" id="1104324"/>
    <lineage>
        <taxon>Archaea</taxon>
        <taxon>Thermoproteota</taxon>
        <taxon>Thermoprotei</taxon>
        <taxon>Thermoproteales</taxon>
        <taxon>Thermoproteaceae</taxon>
        <taxon>Pyrobaculum</taxon>
    </lineage>
</organism>
<feature type="transmembrane region" description="Helical" evidence="1">
    <location>
        <begin position="427"/>
        <end position="449"/>
    </location>
</feature>
<dbReference type="PANTHER" id="PTHR41983:SF2">
    <property type="entry name" value="SHORT-CHAIN FATTY ACID TRANSPORTER-RELATED"/>
    <property type="match status" value="1"/>
</dbReference>
<keyword evidence="1" id="KW-0812">Transmembrane</keyword>
<dbReference type="Pfam" id="PF02667">
    <property type="entry name" value="SCFA_trans"/>
    <property type="match status" value="1"/>
</dbReference>
<dbReference type="Proteomes" id="UP000005867">
    <property type="component" value="Chromosome"/>
</dbReference>
<evidence type="ECO:0000313" key="3">
    <source>
        <dbReference type="Proteomes" id="UP000005867"/>
    </source>
</evidence>
<dbReference type="InterPro" id="IPR006160">
    <property type="entry name" value="SCFA_transpt_AtoE"/>
</dbReference>
<feature type="transmembrane region" description="Helical" evidence="1">
    <location>
        <begin position="308"/>
        <end position="329"/>
    </location>
</feature>
<sequence length="453" mass="51210">MTQWTEKYIPDAWIIAVMLTLVTLLLAWIWGSPPGKPWWGLDGLYHVIIAWGNGFWILLTFAMQMTLIMLLGYILAVSPPVAKFMDWLSRKPNPEKPWQSILLMGLWSNITGWINWGLSISSSAMFMTYIARHQPKVDFRLLVATAYLGLGTTWHSGLSGSAPLLVATPNNFLIQTGVLKEVIPITRTILSPFNLILVSVIIILTALVMAAMTPRPERAYKMTPEILERLKRWEPPQRPQIMTTAEKLSWWPGWNIIIFLMGLTWLVDNFAKKGFAGLTLDVVNFIFLMLGIIFHYRPVSFLKAAAEGARFVWGIIIQFPFYAGIFGMINYTSLAQTLTNFFIAISTPQTYLLIVYWYSGILNYLVPSGGSKWVIESPYILKAGFTHGISDASIVMAYAWGDMATDMIQPFWAIPLLGVSGLEFREIMGYLMVLFIIYSVVLTIAMLIMPINL</sequence>
<dbReference type="EMBL" id="CP003098">
    <property type="protein sequence ID" value="AET32562.1"/>
    <property type="molecule type" value="Genomic_DNA"/>
</dbReference>
<protein>
    <submittedName>
        <fullName evidence="2">Short-chain fatty acid transporter</fullName>
    </submittedName>
</protein>
<keyword evidence="3" id="KW-1185">Reference proteome</keyword>
<feature type="transmembrane region" description="Helical" evidence="1">
    <location>
        <begin position="248"/>
        <end position="267"/>
    </location>
</feature>
<gene>
    <name evidence="2" type="ORF">P186_1129</name>
</gene>
<feature type="transmembrane region" description="Helical" evidence="1">
    <location>
        <begin position="189"/>
        <end position="212"/>
    </location>
</feature>
<feature type="transmembrane region" description="Helical" evidence="1">
    <location>
        <begin position="273"/>
        <end position="296"/>
    </location>
</feature>
<reference evidence="2 3" key="1">
    <citation type="journal article" date="2012" name="J. Bacteriol.">
        <title>Complete genome sequence of strain 1860, a crenarchaeon of the genus pyrobaculum able to grow with various electron acceptors.</title>
        <authorList>
            <person name="Mardanov A.V."/>
            <person name="Gumerov V.M."/>
            <person name="Slobodkina G.B."/>
            <person name="Beletsky A.V."/>
            <person name="Bonch-Osmolovskaya E.A."/>
            <person name="Ravin N.V."/>
            <person name="Skryabin K.G."/>
        </authorList>
    </citation>
    <scope>NUCLEOTIDE SEQUENCE [LARGE SCALE GENOMIC DNA]</scope>
    <source>
        <strain evidence="2 3">1860</strain>
    </source>
</reference>
<dbReference type="eggNOG" id="arCOG04315">
    <property type="taxonomic scope" value="Archaea"/>
</dbReference>
<dbReference type="HOGENOM" id="CLU_037744_0_0_2"/>
<feature type="transmembrane region" description="Helical" evidence="1">
    <location>
        <begin position="12"/>
        <end position="31"/>
    </location>
</feature>
<dbReference type="GO" id="GO:0005886">
    <property type="term" value="C:plasma membrane"/>
    <property type="evidence" value="ECO:0007669"/>
    <property type="project" value="TreeGrafter"/>
</dbReference>
<feature type="transmembrane region" description="Helical" evidence="1">
    <location>
        <begin position="341"/>
        <end position="358"/>
    </location>
</feature>